<reference evidence="2" key="1">
    <citation type="submission" date="2020-12" db="EMBL/GenBank/DDBJ databases">
        <title>Metabolic potential, ecology and presence of endohyphal bacteria is reflected in genomic diversity of Mucoromycotina.</title>
        <authorList>
            <person name="Muszewska A."/>
            <person name="Okrasinska A."/>
            <person name="Steczkiewicz K."/>
            <person name="Drgas O."/>
            <person name="Orlowska M."/>
            <person name="Perlinska-Lenart U."/>
            <person name="Aleksandrzak-Piekarczyk T."/>
            <person name="Szatraj K."/>
            <person name="Zielenkiewicz U."/>
            <person name="Pilsyk S."/>
            <person name="Malc E."/>
            <person name="Mieczkowski P."/>
            <person name="Kruszewska J.S."/>
            <person name="Biernat P."/>
            <person name="Pawlowska J."/>
        </authorList>
    </citation>
    <scope>NUCLEOTIDE SEQUENCE</scope>
    <source>
        <strain evidence="2">WA0000017839</strain>
    </source>
</reference>
<evidence type="ECO:0000313" key="3">
    <source>
        <dbReference type="Proteomes" id="UP000603453"/>
    </source>
</evidence>
<protein>
    <submittedName>
        <fullName evidence="2">Uncharacterized protein</fullName>
    </submittedName>
</protein>
<gene>
    <name evidence="2" type="ORF">INT47_005983</name>
</gene>
<dbReference type="Proteomes" id="UP000603453">
    <property type="component" value="Unassembled WGS sequence"/>
</dbReference>
<organism evidence="2 3">
    <name type="scientific">Mucor saturninus</name>
    <dbReference type="NCBI Taxonomy" id="64648"/>
    <lineage>
        <taxon>Eukaryota</taxon>
        <taxon>Fungi</taxon>
        <taxon>Fungi incertae sedis</taxon>
        <taxon>Mucoromycota</taxon>
        <taxon>Mucoromycotina</taxon>
        <taxon>Mucoromycetes</taxon>
        <taxon>Mucorales</taxon>
        <taxon>Mucorineae</taxon>
        <taxon>Mucoraceae</taxon>
        <taxon>Mucor</taxon>
    </lineage>
</organism>
<proteinExistence type="predicted"/>
<feature type="transmembrane region" description="Helical" evidence="1">
    <location>
        <begin position="128"/>
        <end position="154"/>
    </location>
</feature>
<comment type="caution">
    <text evidence="2">The sequence shown here is derived from an EMBL/GenBank/DDBJ whole genome shotgun (WGS) entry which is preliminary data.</text>
</comment>
<feature type="transmembrane region" description="Helical" evidence="1">
    <location>
        <begin position="265"/>
        <end position="288"/>
    </location>
</feature>
<keyword evidence="1" id="KW-0472">Membrane</keyword>
<feature type="transmembrane region" description="Helical" evidence="1">
    <location>
        <begin position="41"/>
        <end position="61"/>
    </location>
</feature>
<dbReference type="EMBL" id="JAEPRD010000166">
    <property type="protein sequence ID" value="KAG2195615.1"/>
    <property type="molecule type" value="Genomic_DNA"/>
</dbReference>
<dbReference type="AlphaFoldDB" id="A0A8H7QPW6"/>
<evidence type="ECO:0000313" key="2">
    <source>
        <dbReference type="EMBL" id="KAG2195615.1"/>
    </source>
</evidence>
<sequence length="334" mass="38201">MDQLLLPDDVSTYLAENSVRSLTTPTFIPAVIYRRGYFLPYLYFGTAALLYSLAHIFLIIFTEEERQQQPEEIEDHHENDKDLTHENALYGSIVITAVGSYFAVIALIRLLEVWIRVGLQRNLHLSKYYLGILSALLSAIPFILSLSGDIILVTESHKEEERARVVRKALILKLLGATFNVILILVYLILCSAYAISAFISNIAEESRRDSVSRDLPLDKKIYVKKTFRDTIIMLLVLGLLTMARCVYDLYAVAELIKIGPFWDVYSYLILVVIDGIAFLVMAFLLNLSRVNELVVFKHMKPGTFIKKKKNHNSLNMEEVIPLSRSPIHIEEYR</sequence>
<feature type="transmembrane region" description="Helical" evidence="1">
    <location>
        <begin position="231"/>
        <end position="253"/>
    </location>
</feature>
<feature type="transmembrane region" description="Helical" evidence="1">
    <location>
        <begin position="174"/>
        <end position="200"/>
    </location>
</feature>
<accession>A0A8H7QPW6</accession>
<evidence type="ECO:0000256" key="1">
    <source>
        <dbReference type="SAM" id="Phobius"/>
    </source>
</evidence>
<name>A0A8H7QPW6_9FUNG</name>
<feature type="transmembrane region" description="Helical" evidence="1">
    <location>
        <begin position="88"/>
        <end position="108"/>
    </location>
</feature>
<dbReference type="OrthoDB" id="2249494at2759"/>
<keyword evidence="1" id="KW-0812">Transmembrane</keyword>
<keyword evidence="3" id="KW-1185">Reference proteome</keyword>
<keyword evidence="1" id="KW-1133">Transmembrane helix</keyword>